<feature type="domain" description="DSBA-like thioredoxin" evidence="1">
    <location>
        <begin position="21"/>
        <end position="237"/>
    </location>
</feature>
<gene>
    <name evidence="2" type="ORF">BSP0115_LOCUS15375</name>
</gene>
<proteinExistence type="predicted"/>
<accession>A0A7S1CKX1</accession>
<evidence type="ECO:0000313" key="2">
    <source>
        <dbReference type="EMBL" id="CAD8922112.1"/>
    </source>
</evidence>
<protein>
    <recommendedName>
        <fullName evidence="1">DSBA-like thioredoxin domain-containing protein</fullName>
    </recommendedName>
</protein>
<evidence type="ECO:0000259" key="1">
    <source>
        <dbReference type="Pfam" id="PF01323"/>
    </source>
</evidence>
<dbReference type="PANTHER" id="PTHR13887">
    <property type="entry name" value="GLUTATHIONE S-TRANSFERASE KAPPA"/>
    <property type="match status" value="1"/>
</dbReference>
<sequence length="245" mass="26981">MAGAGGGDGGAGAKELPVIEVDITSDVMCPWCIVGARYLDDAERETKEICRLKIRWHPFLLSPDTPEEGMAIDDYFIMNYGAPISRNPHIQRMRVALAEAGAKLTPPIPFKWADRVYSTITAHRLVEWAEQFDTDGVNKQHEVSKAVLEAHFSKALNTEDLDVLADIATKCGLDGEAARRHLEETVEEGTAIVKLKDKEVKRRGIHGVPHWEIKLAGTKRRPITFSGAQPADALVELFESLAADA</sequence>
<dbReference type="Gene3D" id="3.40.30.10">
    <property type="entry name" value="Glutaredoxin"/>
    <property type="match status" value="1"/>
</dbReference>
<dbReference type="SUPFAM" id="SSF52833">
    <property type="entry name" value="Thioredoxin-like"/>
    <property type="match status" value="1"/>
</dbReference>
<dbReference type="CDD" id="cd03024">
    <property type="entry name" value="DsbA_FrnE"/>
    <property type="match status" value="1"/>
</dbReference>
<name>A0A7S1CKX1_9STRA</name>
<dbReference type="Pfam" id="PF01323">
    <property type="entry name" value="DSBA"/>
    <property type="match status" value="1"/>
</dbReference>
<dbReference type="InterPro" id="IPR001853">
    <property type="entry name" value="DSBA-like_thioredoxin_dom"/>
</dbReference>
<dbReference type="InterPro" id="IPR036249">
    <property type="entry name" value="Thioredoxin-like_sf"/>
</dbReference>
<dbReference type="AlphaFoldDB" id="A0A7S1CKX1"/>
<dbReference type="EMBL" id="HBFS01022936">
    <property type="protein sequence ID" value="CAD8922112.1"/>
    <property type="molecule type" value="Transcribed_RNA"/>
</dbReference>
<dbReference type="GO" id="GO:0016491">
    <property type="term" value="F:oxidoreductase activity"/>
    <property type="evidence" value="ECO:0007669"/>
    <property type="project" value="InterPro"/>
</dbReference>
<reference evidence="2" key="1">
    <citation type="submission" date="2021-01" db="EMBL/GenBank/DDBJ databases">
        <authorList>
            <person name="Corre E."/>
            <person name="Pelletier E."/>
            <person name="Niang G."/>
            <person name="Scheremetjew M."/>
            <person name="Finn R."/>
            <person name="Kale V."/>
            <person name="Holt S."/>
            <person name="Cochrane G."/>
            <person name="Meng A."/>
            <person name="Brown T."/>
            <person name="Cohen L."/>
        </authorList>
    </citation>
    <scope>NUCLEOTIDE SEQUENCE</scope>
    <source>
        <strain evidence="2">Ms1</strain>
    </source>
</reference>
<dbReference type="PANTHER" id="PTHR13887:SF41">
    <property type="entry name" value="THIOREDOXIN SUPERFAMILY PROTEIN"/>
    <property type="match status" value="1"/>
</dbReference>
<organism evidence="2">
    <name type="scientific">Bicosoecida sp. CB-2014</name>
    <dbReference type="NCBI Taxonomy" id="1486930"/>
    <lineage>
        <taxon>Eukaryota</taxon>
        <taxon>Sar</taxon>
        <taxon>Stramenopiles</taxon>
        <taxon>Bigyra</taxon>
        <taxon>Opalozoa</taxon>
        <taxon>Bicosoecida</taxon>
    </lineage>
</organism>